<dbReference type="EMBL" id="PGFF01000001">
    <property type="protein sequence ID" value="PJJ71170.1"/>
    <property type="molecule type" value="Genomic_DNA"/>
</dbReference>
<dbReference type="InterPro" id="IPR007627">
    <property type="entry name" value="RNA_pol_sigma70_r2"/>
</dbReference>
<dbReference type="AlphaFoldDB" id="A0A2M9CH30"/>
<dbReference type="InterPro" id="IPR039425">
    <property type="entry name" value="RNA_pol_sigma-70-like"/>
</dbReference>
<proteinExistence type="inferred from homology"/>
<dbReference type="PANTHER" id="PTHR43133:SF8">
    <property type="entry name" value="RNA POLYMERASE SIGMA FACTOR HI_1459-RELATED"/>
    <property type="match status" value="1"/>
</dbReference>
<feature type="compositionally biased region" description="Low complexity" evidence="6">
    <location>
        <begin position="374"/>
        <end position="384"/>
    </location>
</feature>
<evidence type="ECO:0000313" key="9">
    <source>
        <dbReference type="EMBL" id="PJJ71170.1"/>
    </source>
</evidence>
<dbReference type="Gene3D" id="1.10.1740.10">
    <property type="match status" value="1"/>
</dbReference>
<comment type="caution">
    <text evidence="9">The sequence shown here is derived from an EMBL/GenBank/DDBJ whole genome shotgun (WGS) entry which is preliminary data.</text>
</comment>
<keyword evidence="3" id="KW-0731">Sigma factor</keyword>
<evidence type="ECO:0000256" key="3">
    <source>
        <dbReference type="ARBA" id="ARBA00023082"/>
    </source>
</evidence>
<evidence type="ECO:0000256" key="6">
    <source>
        <dbReference type="SAM" id="MobiDB-lite"/>
    </source>
</evidence>
<dbReference type="NCBIfam" id="TIGR02937">
    <property type="entry name" value="sigma70-ECF"/>
    <property type="match status" value="1"/>
</dbReference>
<keyword evidence="2" id="KW-0805">Transcription regulation</keyword>
<dbReference type="SUPFAM" id="SSF88946">
    <property type="entry name" value="Sigma2 domain of RNA polymerase sigma factors"/>
    <property type="match status" value="1"/>
</dbReference>
<sequence>MSEEPQNPQGSDQVLVAQARGGNTRAYAELWRRHHRAGFHVARRFTSIDADDLVSEAFARILKRIQAGGGPTGAFRPYLYTTIRNLASTWGAARREIAVDEFDDLEEAFENTVDPAMQALDRTLVARAFRALPDRWQTVLWYTEVEGMDPHEVAPLLGISANGVAALGYRAREGLRRAWLQAHIADAALAGECAWASARMGDHARSGLSRRDAARFDAHVAECKNCTRLSEEVRHVGADLGLVLLPLLLGGTAGVALSGSAAAPDAAASALPDLPFPTEIVGAAGSAVAAPVAAGLSLGAATGTTAMLGSAAIVVAVGGGIVGGGIPAGVAVPVPTETTPIAAEPVAGTPAGPSPYAADPSTDGTVERPGGGAPAPDDPANIPGPLAPEASTPDAPGGGNGLGGVVGGVGNAVGGVVGGVGNTVGGVVGGVGNTVGGVVGGVGNTVGGVVGGVGNTVGGVVGGVVDTVTGGTPPPGHTAPGGPVAADIALNLGGTATPGAHLSLQAGGQVYATATVDRNGRFTLAATAIPAGTARLSLVQQVDRDYLGGLVGGVLGAVDSLVNALIKPVVITTPTAGIRIDVIG</sequence>
<reference evidence="9 10" key="1">
    <citation type="submission" date="2017-11" db="EMBL/GenBank/DDBJ databases">
        <title>Genomic Encyclopedia of Archaeal and Bacterial Type Strains, Phase II (KMG-II): From Individual Species to Whole Genera.</title>
        <authorList>
            <person name="Goeker M."/>
        </authorList>
    </citation>
    <scope>NUCLEOTIDE SEQUENCE [LARGE SCALE GENOMIC DNA]</scope>
    <source>
        <strain evidence="9 10">DSM 27393</strain>
    </source>
</reference>
<organism evidence="9 10">
    <name type="scientific">Diaminobutyricimonas aerilata</name>
    <dbReference type="NCBI Taxonomy" id="1162967"/>
    <lineage>
        <taxon>Bacteria</taxon>
        <taxon>Bacillati</taxon>
        <taxon>Actinomycetota</taxon>
        <taxon>Actinomycetes</taxon>
        <taxon>Micrococcales</taxon>
        <taxon>Microbacteriaceae</taxon>
        <taxon>Diaminobutyricimonas</taxon>
    </lineage>
</organism>
<dbReference type="Pfam" id="PF04542">
    <property type="entry name" value="Sigma70_r2"/>
    <property type="match status" value="1"/>
</dbReference>
<keyword evidence="5" id="KW-0804">Transcription</keyword>
<dbReference type="InterPro" id="IPR013324">
    <property type="entry name" value="RNA_pol_sigma_r3/r4-like"/>
</dbReference>
<feature type="domain" description="Putative zinc-finger" evidence="8">
    <location>
        <begin position="193"/>
        <end position="226"/>
    </location>
</feature>
<dbReference type="PANTHER" id="PTHR43133">
    <property type="entry name" value="RNA POLYMERASE ECF-TYPE SIGMA FACTO"/>
    <property type="match status" value="1"/>
</dbReference>
<dbReference type="GO" id="GO:0003677">
    <property type="term" value="F:DNA binding"/>
    <property type="evidence" value="ECO:0007669"/>
    <property type="project" value="UniProtKB-KW"/>
</dbReference>
<evidence type="ECO:0000256" key="1">
    <source>
        <dbReference type="ARBA" id="ARBA00010641"/>
    </source>
</evidence>
<protein>
    <submittedName>
        <fullName evidence="9">RNA polymerase sigma factor (Sigma-70 family)</fullName>
    </submittedName>
</protein>
<dbReference type="InterPro" id="IPR014284">
    <property type="entry name" value="RNA_pol_sigma-70_dom"/>
</dbReference>
<dbReference type="RefSeq" id="WP_100363505.1">
    <property type="nucleotide sequence ID" value="NZ_PGFF01000001.1"/>
</dbReference>
<keyword evidence="4" id="KW-0238">DNA-binding</keyword>
<accession>A0A2M9CH30</accession>
<evidence type="ECO:0000259" key="7">
    <source>
        <dbReference type="Pfam" id="PF04542"/>
    </source>
</evidence>
<dbReference type="Gene3D" id="1.10.10.10">
    <property type="entry name" value="Winged helix-like DNA-binding domain superfamily/Winged helix DNA-binding domain"/>
    <property type="match status" value="1"/>
</dbReference>
<dbReference type="GO" id="GO:0016987">
    <property type="term" value="F:sigma factor activity"/>
    <property type="evidence" value="ECO:0007669"/>
    <property type="project" value="UniProtKB-KW"/>
</dbReference>
<evidence type="ECO:0000256" key="4">
    <source>
        <dbReference type="ARBA" id="ARBA00023125"/>
    </source>
</evidence>
<evidence type="ECO:0000313" key="10">
    <source>
        <dbReference type="Proteomes" id="UP000228758"/>
    </source>
</evidence>
<dbReference type="GO" id="GO:0006352">
    <property type="term" value="P:DNA-templated transcription initiation"/>
    <property type="evidence" value="ECO:0007669"/>
    <property type="project" value="InterPro"/>
</dbReference>
<dbReference type="SUPFAM" id="SSF88659">
    <property type="entry name" value="Sigma3 and sigma4 domains of RNA polymerase sigma factors"/>
    <property type="match status" value="1"/>
</dbReference>
<dbReference type="InterPro" id="IPR036388">
    <property type="entry name" value="WH-like_DNA-bd_sf"/>
</dbReference>
<dbReference type="OrthoDB" id="4990598at2"/>
<feature type="region of interest" description="Disordered" evidence="6">
    <location>
        <begin position="342"/>
        <end position="402"/>
    </location>
</feature>
<comment type="similarity">
    <text evidence="1">Belongs to the sigma-70 factor family. ECF subfamily.</text>
</comment>
<feature type="domain" description="RNA polymerase sigma-70 region 2" evidence="7">
    <location>
        <begin position="30"/>
        <end position="88"/>
    </location>
</feature>
<evidence type="ECO:0000256" key="2">
    <source>
        <dbReference type="ARBA" id="ARBA00023015"/>
    </source>
</evidence>
<dbReference type="InterPro" id="IPR027383">
    <property type="entry name" value="Znf_put"/>
</dbReference>
<dbReference type="Proteomes" id="UP000228758">
    <property type="component" value="Unassembled WGS sequence"/>
</dbReference>
<dbReference type="InterPro" id="IPR013325">
    <property type="entry name" value="RNA_pol_sigma_r2"/>
</dbReference>
<keyword evidence="10" id="KW-1185">Reference proteome</keyword>
<dbReference type="Pfam" id="PF13490">
    <property type="entry name" value="zf-HC2"/>
    <property type="match status" value="1"/>
</dbReference>
<evidence type="ECO:0000256" key="5">
    <source>
        <dbReference type="ARBA" id="ARBA00023163"/>
    </source>
</evidence>
<gene>
    <name evidence="9" type="ORF">CLV46_0712</name>
</gene>
<name>A0A2M9CH30_9MICO</name>
<evidence type="ECO:0000259" key="8">
    <source>
        <dbReference type="Pfam" id="PF13490"/>
    </source>
</evidence>